<reference evidence="1 2" key="1">
    <citation type="submission" date="2019-03" db="EMBL/GenBank/DDBJ databases">
        <title>Diversity of the mouse oral microbiome.</title>
        <authorList>
            <person name="Joseph S."/>
            <person name="Aduse-Opoku J."/>
            <person name="Curtis M."/>
            <person name="Wade W."/>
            <person name="Hashim A."/>
        </authorList>
    </citation>
    <scope>NUCLEOTIDE SEQUENCE [LARGE SCALE GENOMIC DNA]</scope>
    <source>
        <strain evidence="2">irhom_31</strain>
    </source>
</reference>
<organism evidence="1 2">
    <name type="scientific">Rothia nasimurium</name>
    <dbReference type="NCBI Taxonomy" id="85336"/>
    <lineage>
        <taxon>Bacteria</taxon>
        <taxon>Bacillati</taxon>
        <taxon>Actinomycetota</taxon>
        <taxon>Actinomycetes</taxon>
        <taxon>Micrococcales</taxon>
        <taxon>Micrococcaceae</taxon>
        <taxon>Rothia</taxon>
    </lineage>
</organism>
<dbReference type="OrthoDB" id="4878524at2"/>
<dbReference type="EMBL" id="SPQC01000008">
    <property type="protein sequence ID" value="TFU23417.1"/>
    <property type="molecule type" value="Genomic_DNA"/>
</dbReference>
<evidence type="ECO:0000313" key="2">
    <source>
        <dbReference type="Proteomes" id="UP000297951"/>
    </source>
</evidence>
<protein>
    <submittedName>
        <fullName evidence="1">Uncharacterized protein</fullName>
    </submittedName>
</protein>
<sequence>MPLSPTHRKRSPYLFHFDGQTVALGEPRYLQRIDERLREQGYATRPTYWDQAYLADLAASSPEDAEHSQFAAPSNPAQLNSVGVSCSSSEFWSAMYARSFDATPWGGEGDTLYMPQLPDWLERARAWTLDPLAPQDGPGDLDPAGGWVRVRDQLGAGAPLGLFQLTSPDYFWVFGSAPDLKQVVHLCRELGRDLSGFDTATAYLGYDLTCSSVRLPIECAQPLQEQLFLAGVDAETLLWGEG</sequence>
<comment type="caution">
    <text evidence="1">The sequence shown here is derived from an EMBL/GenBank/DDBJ whole genome shotgun (WGS) entry which is preliminary data.</text>
</comment>
<evidence type="ECO:0000313" key="1">
    <source>
        <dbReference type="EMBL" id="TFU23417.1"/>
    </source>
</evidence>
<dbReference type="AlphaFoldDB" id="A0A4Y9F6R1"/>
<proteinExistence type="predicted"/>
<accession>A0A4Y9F6R1</accession>
<dbReference type="Proteomes" id="UP000297951">
    <property type="component" value="Unassembled WGS sequence"/>
</dbReference>
<name>A0A4Y9F6R1_9MICC</name>
<gene>
    <name evidence="1" type="ORF">E4U03_03505</name>
</gene>
<dbReference type="RefSeq" id="WP_135011606.1">
    <property type="nucleotide sequence ID" value="NZ_JADGLK010000008.1"/>
</dbReference>